<dbReference type="InterPro" id="IPR018958">
    <property type="entry name" value="Knr4/Smi1-like_dom"/>
</dbReference>
<dbReference type="SUPFAM" id="SSF160631">
    <property type="entry name" value="SMI1/KNR4-like"/>
    <property type="match status" value="1"/>
</dbReference>
<dbReference type="AlphaFoldDB" id="A0A132UC34"/>
<name>A0A132UC34_9BACL</name>
<dbReference type="EMBL" id="LIRB01000075">
    <property type="protein sequence ID" value="KWX81140.1"/>
    <property type="molecule type" value="Genomic_DNA"/>
</dbReference>
<dbReference type="Gene3D" id="3.40.1580.10">
    <property type="entry name" value="SMI1/KNR4-like"/>
    <property type="match status" value="1"/>
</dbReference>
<dbReference type="OrthoDB" id="8657476at2"/>
<reference evidence="2 3" key="1">
    <citation type="submission" date="2015-08" db="EMBL/GenBank/DDBJ databases">
        <title>Genomes of Paenibacillus riograndensis.</title>
        <authorList>
            <person name="Sant'Anna F.H."/>
            <person name="Souza R."/>
            <person name="Ambrosini A."/>
            <person name="Bach E."/>
            <person name="Fernandes G."/>
            <person name="Balsanelli E."/>
            <person name="Baura V.A."/>
            <person name="Pedrosa F.O."/>
            <person name="Souza E.M."/>
            <person name="Passaglia L."/>
        </authorList>
    </citation>
    <scope>NUCLEOTIDE SEQUENCE [LARGE SCALE GENOMIC DNA]</scope>
    <source>
        <strain evidence="2 3">CAS34</strain>
    </source>
</reference>
<proteinExistence type="predicted"/>
<dbReference type="Pfam" id="PF09346">
    <property type="entry name" value="SMI1_KNR4"/>
    <property type="match status" value="1"/>
</dbReference>
<dbReference type="Proteomes" id="UP000070475">
    <property type="component" value="Unassembled WGS sequence"/>
</dbReference>
<sequence length="149" mass="17080">MTRFTETNGPLSMEQIEKFESKHGITLPDQYKGFLQEFNGGRPVPKMFKISDEQGPDIVRLFFGIGDMYGNLDENIKIYEDRLPIGFVPIGNDPGGNLICIGTDEEFAGKIYFWDHEEEPEDPDDMSNVYLIANSFSDFLVQMYENPYT</sequence>
<protein>
    <recommendedName>
        <fullName evidence="1">Knr4/Smi1-like domain-containing protein</fullName>
    </recommendedName>
</protein>
<gene>
    <name evidence="2" type="ORF">AMQ84_00850</name>
</gene>
<evidence type="ECO:0000259" key="1">
    <source>
        <dbReference type="SMART" id="SM00860"/>
    </source>
</evidence>
<organism evidence="2 3">
    <name type="scientific">Paenibacillus riograndensis</name>
    <dbReference type="NCBI Taxonomy" id="483937"/>
    <lineage>
        <taxon>Bacteria</taxon>
        <taxon>Bacillati</taxon>
        <taxon>Bacillota</taxon>
        <taxon>Bacilli</taxon>
        <taxon>Bacillales</taxon>
        <taxon>Paenibacillaceae</taxon>
        <taxon>Paenibacillus</taxon>
        <taxon>Paenibacillus sonchi group</taxon>
    </lineage>
</organism>
<accession>A0A132UC34</accession>
<comment type="caution">
    <text evidence="2">The sequence shown here is derived from an EMBL/GenBank/DDBJ whole genome shotgun (WGS) entry which is preliminary data.</text>
</comment>
<dbReference type="SMART" id="SM00860">
    <property type="entry name" value="SMI1_KNR4"/>
    <property type="match status" value="1"/>
</dbReference>
<keyword evidence="3" id="KW-1185">Reference proteome</keyword>
<feature type="domain" description="Knr4/Smi1-like" evidence="1">
    <location>
        <begin position="10"/>
        <end position="142"/>
    </location>
</feature>
<dbReference type="RefSeq" id="WP_060818934.1">
    <property type="nucleotide sequence ID" value="NZ_LIRB01000075.1"/>
</dbReference>
<dbReference type="PATRIC" id="fig|483937.3.peg.6435"/>
<evidence type="ECO:0000313" key="3">
    <source>
        <dbReference type="Proteomes" id="UP000070475"/>
    </source>
</evidence>
<dbReference type="InterPro" id="IPR037883">
    <property type="entry name" value="Knr4/Smi1-like_sf"/>
</dbReference>
<evidence type="ECO:0000313" key="2">
    <source>
        <dbReference type="EMBL" id="KWX81140.1"/>
    </source>
</evidence>